<evidence type="ECO:0000313" key="1">
    <source>
        <dbReference type="EMBL" id="GAI64325.1"/>
    </source>
</evidence>
<name>X1RMD4_9ZZZZ</name>
<accession>X1RMD4</accession>
<gene>
    <name evidence="1" type="ORF">S12H4_05498</name>
</gene>
<dbReference type="EMBL" id="BARW01001829">
    <property type="protein sequence ID" value="GAI64325.1"/>
    <property type="molecule type" value="Genomic_DNA"/>
</dbReference>
<comment type="caution">
    <text evidence="1">The sequence shown here is derived from an EMBL/GenBank/DDBJ whole genome shotgun (WGS) entry which is preliminary data.</text>
</comment>
<dbReference type="AlphaFoldDB" id="X1RMD4"/>
<sequence length="72" mass="8095">MTTQVQVQGLGQFASWDFTLEHVGDDELVLLHEGELVGRFSQTGASEKSLQKECALHLVKRHGWDGTLWSKK</sequence>
<proteinExistence type="predicted"/>
<protein>
    <submittedName>
        <fullName evidence="1">Uncharacterized protein</fullName>
    </submittedName>
</protein>
<organism evidence="1">
    <name type="scientific">marine sediment metagenome</name>
    <dbReference type="NCBI Taxonomy" id="412755"/>
    <lineage>
        <taxon>unclassified sequences</taxon>
        <taxon>metagenomes</taxon>
        <taxon>ecological metagenomes</taxon>
    </lineage>
</organism>
<reference evidence="1" key="1">
    <citation type="journal article" date="2014" name="Front. Microbiol.">
        <title>High frequency of phylogenetically diverse reductive dehalogenase-homologous genes in deep subseafloor sedimentary metagenomes.</title>
        <authorList>
            <person name="Kawai M."/>
            <person name="Futagami T."/>
            <person name="Toyoda A."/>
            <person name="Takaki Y."/>
            <person name="Nishi S."/>
            <person name="Hori S."/>
            <person name="Arai W."/>
            <person name="Tsubouchi T."/>
            <person name="Morono Y."/>
            <person name="Uchiyama I."/>
            <person name="Ito T."/>
            <person name="Fujiyama A."/>
            <person name="Inagaki F."/>
            <person name="Takami H."/>
        </authorList>
    </citation>
    <scope>NUCLEOTIDE SEQUENCE</scope>
    <source>
        <strain evidence="1">Expedition CK06-06</strain>
    </source>
</reference>